<sequence>MSRLESLKFAAMQFLDNGGPSTADVTLVRTNHMGSTRKDRQNDCSRAWDNNLTSVRTTDA</sequence>
<keyword evidence="2" id="KW-1185">Reference proteome</keyword>
<evidence type="ECO:0000313" key="2">
    <source>
        <dbReference type="Proteomes" id="UP000308671"/>
    </source>
</evidence>
<proteinExistence type="predicted"/>
<accession>A0A4S8QVC0</accession>
<gene>
    <name evidence="1" type="ORF">BGAL_0485g00080</name>
</gene>
<evidence type="ECO:0000313" key="1">
    <source>
        <dbReference type="EMBL" id="THV45469.1"/>
    </source>
</evidence>
<name>A0A4S8QVC0_9HELO</name>
<comment type="caution">
    <text evidence="1">The sequence shown here is derived from an EMBL/GenBank/DDBJ whole genome shotgun (WGS) entry which is preliminary data.</text>
</comment>
<dbReference type="Proteomes" id="UP000308671">
    <property type="component" value="Unassembled WGS sequence"/>
</dbReference>
<organism evidence="1 2">
    <name type="scientific">Botrytis galanthina</name>
    <dbReference type="NCBI Taxonomy" id="278940"/>
    <lineage>
        <taxon>Eukaryota</taxon>
        <taxon>Fungi</taxon>
        <taxon>Dikarya</taxon>
        <taxon>Ascomycota</taxon>
        <taxon>Pezizomycotina</taxon>
        <taxon>Leotiomycetes</taxon>
        <taxon>Helotiales</taxon>
        <taxon>Sclerotiniaceae</taxon>
        <taxon>Botrytis</taxon>
    </lineage>
</organism>
<dbReference type="AlphaFoldDB" id="A0A4S8QVC0"/>
<protein>
    <submittedName>
        <fullName evidence="1">Uncharacterized protein</fullName>
    </submittedName>
</protein>
<dbReference type="EMBL" id="PQXL01000484">
    <property type="protein sequence ID" value="THV45469.1"/>
    <property type="molecule type" value="Genomic_DNA"/>
</dbReference>
<reference evidence="1 2" key="1">
    <citation type="submission" date="2017-12" db="EMBL/GenBank/DDBJ databases">
        <title>Comparative genomics of Botrytis spp.</title>
        <authorList>
            <person name="Valero-Jimenez C.A."/>
            <person name="Tapia P."/>
            <person name="Veloso J."/>
            <person name="Silva-Moreno E."/>
            <person name="Staats M."/>
            <person name="Valdes J.H."/>
            <person name="Van Kan J.A.L."/>
        </authorList>
    </citation>
    <scope>NUCLEOTIDE SEQUENCE [LARGE SCALE GENOMIC DNA]</scope>
    <source>
        <strain evidence="1 2">MUCL435</strain>
    </source>
</reference>